<dbReference type="Proteomes" id="UP001224644">
    <property type="component" value="Unassembled WGS sequence"/>
</dbReference>
<evidence type="ECO:0000313" key="1">
    <source>
        <dbReference type="EMBL" id="MDN3592101.1"/>
    </source>
</evidence>
<name>A0ABT8BLA0_9HYPH</name>
<keyword evidence="2" id="KW-1185">Reference proteome</keyword>
<evidence type="ECO:0008006" key="3">
    <source>
        <dbReference type="Google" id="ProtNLM"/>
    </source>
</evidence>
<dbReference type="EMBL" id="JAUFPX010000015">
    <property type="protein sequence ID" value="MDN3592101.1"/>
    <property type="molecule type" value="Genomic_DNA"/>
</dbReference>
<organism evidence="1 2">
    <name type="scientific">Methylobacterium adhaesivum</name>
    <dbReference type="NCBI Taxonomy" id="333297"/>
    <lineage>
        <taxon>Bacteria</taxon>
        <taxon>Pseudomonadati</taxon>
        <taxon>Pseudomonadota</taxon>
        <taxon>Alphaproteobacteria</taxon>
        <taxon>Hyphomicrobiales</taxon>
        <taxon>Methylobacteriaceae</taxon>
        <taxon>Methylobacterium</taxon>
    </lineage>
</organism>
<evidence type="ECO:0000313" key="2">
    <source>
        <dbReference type="Proteomes" id="UP001224644"/>
    </source>
</evidence>
<comment type="caution">
    <text evidence="1">The sequence shown here is derived from an EMBL/GenBank/DDBJ whole genome shotgun (WGS) entry which is preliminary data.</text>
</comment>
<reference evidence="2" key="1">
    <citation type="journal article" date="2019" name="Int. J. Syst. Evol. Microbiol.">
        <title>The Global Catalogue of Microorganisms (GCM) 10K type strain sequencing project: providing services to taxonomists for standard genome sequencing and annotation.</title>
        <authorList>
            <consortium name="The Broad Institute Genomics Platform"/>
            <consortium name="The Broad Institute Genome Sequencing Center for Infectious Disease"/>
            <person name="Wu L."/>
            <person name="Ma J."/>
        </authorList>
    </citation>
    <scope>NUCLEOTIDE SEQUENCE [LARGE SCALE GENOMIC DNA]</scope>
    <source>
        <strain evidence="2">CECT 7069</strain>
    </source>
</reference>
<proteinExistence type="predicted"/>
<protein>
    <recommendedName>
        <fullName evidence="3">RiboL-PSP-HEPN domain-containing protein</fullName>
    </recommendedName>
</protein>
<sequence>MSEVQAEVLNYHRLIGEVITKNAALESWLEAVLWRSFEGRVSEPIPLATSLLGTQSWTSGKIKLCNAALINLLDKDFRKRWDAIYAELRSLNTFRGDIAHSELIVIHDADENSLKTALRKGGSNLLQKNWEIKTDQLEAELQRYHSVFRLLFQFCKDLGDANAQRTA</sequence>
<gene>
    <name evidence="1" type="ORF">QWZ12_16000</name>
</gene>
<dbReference type="RefSeq" id="WP_238226193.1">
    <property type="nucleotide sequence ID" value="NZ_BPQD01000016.1"/>
</dbReference>
<accession>A0ABT8BLA0</accession>